<protein>
    <submittedName>
        <fullName evidence="1">Uncharacterized protein</fullName>
    </submittedName>
</protein>
<dbReference type="AlphaFoldDB" id="A0A1V3X2Q6"/>
<dbReference type="Proteomes" id="UP000189229">
    <property type="component" value="Unassembled WGS sequence"/>
</dbReference>
<name>A0A1V3X2Q6_MYCKA</name>
<sequence length="38" mass="3743">MKSLATASAAGARIGAGADTVTSVAVPVSSPRPAVYRR</sequence>
<evidence type="ECO:0000313" key="1">
    <source>
        <dbReference type="EMBL" id="OOK73415.1"/>
    </source>
</evidence>
<proteinExistence type="predicted"/>
<comment type="caution">
    <text evidence="1">The sequence shown here is derived from an EMBL/GenBank/DDBJ whole genome shotgun (WGS) entry which is preliminary data.</text>
</comment>
<reference evidence="1 2" key="1">
    <citation type="submission" date="2017-02" db="EMBL/GenBank/DDBJ databases">
        <title>Complete genome sequences of Mycobacterium kansasii strains isolated from rhesus macaques.</title>
        <authorList>
            <person name="Panda A."/>
            <person name="Nagaraj S."/>
            <person name="Zhao X."/>
            <person name="Tettelin H."/>
            <person name="Detolla L.J."/>
        </authorList>
    </citation>
    <scope>NUCLEOTIDE SEQUENCE [LARGE SCALE GENOMIC DNA]</scope>
    <source>
        <strain evidence="1 2">11-3813</strain>
    </source>
</reference>
<organism evidence="1 2">
    <name type="scientific">Mycobacterium kansasii</name>
    <dbReference type="NCBI Taxonomy" id="1768"/>
    <lineage>
        <taxon>Bacteria</taxon>
        <taxon>Bacillati</taxon>
        <taxon>Actinomycetota</taxon>
        <taxon>Actinomycetes</taxon>
        <taxon>Mycobacteriales</taxon>
        <taxon>Mycobacteriaceae</taxon>
        <taxon>Mycobacterium</taxon>
    </lineage>
</organism>
<dbReference type="EMBL" id="MVBM01000004">
    <property type="protein sequence ID" value="OOK73415.1"/>
    <property type="molecule type" value="Genomic_DNA"/>
</dbReference>
<evidence type="ECO:0000313" key="2">
    <source>
        <dbReference type="Proteomes" id="UP000189229"/>
    </source>
</evidence>
<gene>
    <name evidence="1" type="ORF">BZL30_4372</name>
</gene>
<accession>A0A1V3X2Q6</accession>